<reference evidence="15" key="1">
    <citation type="submission" date="2022-07" db="EMBL/GenBank/DDBJ databases">
        <authorList>
            <person name="Macas J."/>
            <person name="Novak P."/>
            <person name="Neumann P."/>
        </authorList>
    </citation>
    <scope>NUCLEOTIDE SEQUENCE</scope>
</reference>
<evidence type="ECO:0000256" key="8">
    <source>
        <dbReference type="ARBA" id="ARBA00022845"/>
    </source>
</evidence>
<dbReference type="GO" id="GO:0003729">
    <property type="term" value="F:mRNA binding"/>
    <property type="evidence" value="ECO:0007669"/>
    <property type="project" value="InterPro"/>
</dbReference>
<feature type="domain" description="Btz" evidence="14">
    <location>
        <begin position="136"/>
        <end position="241"/>
    </location>
</feature>
<keyword evidence="8" id="KW-0810">Translation regulation</keyword>
<dbReference type="OrthoDB" id="660348at2759"/>
<feature type="compositionally biased region" description="Basic and acidic residues" evidence="13">
    <location>
        <begin position="46"/>
        <end position="64"/>
    </location>
</feature>
<comment type="subcellular location">
    <subcellularLocation>
        <location evidence="2">Cytoplasm</location>
    </subcellularLocation>
    <subcellularLocation>
        <location evidence="1">Nucleus</location>
    </subcellularLocation>
</comment>
<dbReference type="GO" id="GO:0000184">
    <property type="term" value="P:nuclear-transcribed mRNA catabolic process, nonsense-mediated decay"/>
    <property type="evidence" value="ECO:0007669"/>
    <property type="project" value="UniProtKB-KW"/>
</dbReference>
<feature type="region of interest" description="Disordered" evidence="13">
    <location>
        <begin position="496"/>
        <end position="549"/>
    </location>
</feature>
<dbReference type="GO" id="GO:0006397">
    <property type="term" value="P:mRNA processing"/>
    <property type="evidence" value="ECO:0007669"/>
    <property type="project" value="UniProtKB-KW"/>
</dbReference>
<feature type="compositionally biased region" description="Polar residues" evidence="13">
    <location>
        <begin position="304"/>
        <end position="313"/>
    </location>
</feature>
<dbReference type="GO" id="GO:0006417">
    <property type="term" value="P:regulation of translation"/>
    <property type="evidence" value="ECO:0007669"/>
    <property type="project" value="UniProtKB-KW"/>
</dbReference>
<proteinExistence type="inferred from homology"/>
<feature type="region of interest" description="Disordered" evidence="13">
    <location>
        <begin position="294"/>
        <end position="318"/>
    </location>
</feature>
<feature type="compositionally biased region" description="Basic residues" evidence="13">
    <location>
        <begin position="227"/>
        <end position="239"/>
    </location>
</feature>
<dbReference type="PANTHER" id="PTHR46837:SF5">
    <property type="entry name" value="PROTEIN MLN51 HOMOLOG"/>
    <property type="match status" value="1"/>
</dbReference>
<evidence type="ECO:0000256" key="2">
    <source>
        <dbReference type="ARBA" id="ARBA00004496"/>
    </source>
</evidence>
<feature type="compositionally biased region" description="Polar residues" evidence="13">
    <location>
        <begin position="371"/>
        <end position="395"/>
    </location>
</feature>
<name>A0A9P1E6N7_CUSEU</name>
<evidence type="ECO:0000259" key="14">
    <source>
        <dbReference type="SMART" id="SM01044"/>
    </source>
</evidence>
<keyword evidence="9" id="KW-0694">RNA-binding</keyword>
<dbReference type="InterPro" id="IPR044796">
    <property type="entry name" value="MLN51_plant"/>
</dbReference>
<sequence>MNESMSAGARVGEEDVEYESDPEEAKLSLKMRRREASDDEEESCEESEKQIPPRRIDSDGESDRQGGFADFEEEEEDGEEGEDGLEYFEVYGVEYVEEEGKEYVDGGLPPSVEVDDEARTEPKLAHGGSEVIGEGLAVEVIHKGSDGEDGGHLQAKLVEKKEHEPYAVPTAGAFYMHDDRFGDNARGRQRWAFGVRKLWECKDDLKWGHDKFEELTMEDRRHDGGRRNTRGHYRGRGKQRGADPGYPRGRRPRAYGNENNYNNESRVYANNQKFQNIAPRGIRGQWPRRYRPTFKANEDAPPQSKHSGMSAETPSHARSRNELLLDASNVEVVDPEPTSKQGFVSSLSYASPPFYPSKAKDMNATHARDLQSGSNSRNDTQSFHVRSSPFQSSSILRGKNVTESIAVNKISIDGAVPLVAGKPSTTMQLVECSSFPKSIPPRVQGRAITTNSQMNFQPTVQNSQVDRGSLSNDLQSMQKKYVHSRGQPFVQATGKQYNHHHGAGSKASSPPKNDQPVNVVETRETDIPSDSSKINNAVTKGKGSMNPSGKGSIVYSGAQVMGGPGNTGSTHGDQSFSATPAFLPVMQLGGQHPGGMGVPAVGMAFPGYMAQPQLGLGSSEMTWLPVLAGAAGALGAQYCSPYIAVDGAYHGRPPGQISSLTASLSMDNNNIKNTNEGKPSQKPELGSDDVGQRQKNPRRYTEMKFDQ</sequence>
<comment type="similarity">
    <text evidence="3">Belongs to the CASC3 family.</text>
</comment>
<dbReference type="Proteomes" id="UP001152484">
    <property type="component" value="Unassembled WGS sequence"/>
</dbReference>
<feature type="region of interest" description="Disordered" evidence="13">
    <location>
        <begin position="1"/>
        <end position="86"/>
    </location>
</feature>
<evidence type="ECO:0000256" key="6">
    <source>
        <dbReference type="ARBA" id="ARBA00022664"/>
    </source>
</evidence>
<evidence type="ECO:0000256" key="11">
    <source>
        <dbReference type="ARBA" id="ARBA00023187"/>
    </source>
</evidence>
<dbReference type="GO" id="GO:0008380">
    <property type="term" value="P:RNA splicing"/>
    <property type="evidence" value="ECO:0007669"/>
    <property type="project" value="UniProtKB-KW"/>
</dbReference>
<keyword evidence="7" id="KW-0509">mRNA transport</keyword>
<keyword evidence="5" id="KW-0963">Cytoplasm</keyword>
<keyword evidence="4" id="KW-0813">Transport</keyword>
<evidence type="ECO:0000256" key="5">
    <source>
        <dbReference type="ARBA" id="ARBA00022490"/>
    </source>
</evidence>
<dbReference type="SMART" id="SM01044">
    <property type="entry name" value="Btz"/>
    <property type="match status" value="1"/>
</dbReference>
<dbReference type="EMBL" id="CAMAPE010000016">
    <property type="protein sequence ID" value="CAH9083123.1"/>
    <property type="molecule type" value="Genomic_DNA"/>
</dbReference>
<feature type="region of interest" description="Disordered" evidence="13">
    <location>
        <begin position="659"/>
        <end position="707"/>
    </location>
</feature>
<evidence type="ECO:0000256" key="10">
    <source>
        <dbReference type="ARBA" id="ARBA00023161"/>
    </source>
</evidence>
<evidence type="ECO:0000256" key="3">
    <source>
        <dbReference type="ARBA" id="ARBA00009548"/>
    </source>
</evidence>
<feature type="region of interest" description="Disordered" evidence="13">
    <location>
        <begin position="367"/>
        <end position="395"/>
    </location>
</feature>
<dbReference type="Pfam" id="PF09405">
    <property type="entry name" value="Btz"/>
    <property type="match status" value="1"/>
</dbReference>
<protein>
    <recommendedName>
        <fullName evidence="14">Btz domain-containing protein</fullName>
    </recommendedName>
</protein>
<feature type="compositionally biased region" description="Polar residues" evidence="13">
    <location>
        <begin position="506"/>
        <end position="516"/>
    </location>
</feature>
<dbReference type="GO" id="GO:0035145">
    <property type="term" value="C:exon-exon junction complex"/>
    <property type="evidence" value="ECO:0007669"/>
    <property type="project" value="InterPro"/>
</dbReference>
<keyword evidence="16" id="KW-1185">Reference proteome</keyword>
<evidence type="ECO:0000313" key="15">
    <source>
        <dbReference type="EMBL" id="CAH9083123.1"/>
    </source>
</evidence>
<feature type="compositionally biased region" description="Acidic residues" evidence="13">
    <location>
        <begin position="70"/>
        <end position="86"/>
    </location>
</feature>
<dbReference type="PANTHER" id="PTHR46837">
    <property type="entry name" value="PROTEIN MLN51 HOMOLOG"/>
    <property type="match status" value="1"/>
</dbReference>
<keyword evidence="6" id="KW-0507">mRNA processing</keyword>
<feature type="compositionally biased region" description="Polar residues" evidence="13">
    <location>
        <begin position="659"/>
        <end position="678"/>
    </location>
</feature>
<keyword evidence="10" id="KW-0866">Nonsense-mediated mRNA decay</keyword>
<evidence type="ECO:0000256" key="4">
    <source>
        <dbReference type="ARBA" id="ARBA00022448"/>
    </source>
</evidence>
<keyword evidence="12" id="KW-0539">Nucleus</keyword>
<evidence type="ECO:0000256" key="12">
    <source>
        <dbReference type="ARBA" id="ARBA00023242"/>
    </source>
</evidence>
<dbReference type="GO" id="GO:0005737">
    <property type="term" value="C:cytoplasm"/>
    <property type="evidence" value="ECO:0007669"/>
    <property type="project" value="UniProtKB-SubCell"/>
</dbReference>
<dbReference type="InterPro" id="IPR018545">
    <property type="entry name" value="Btz_dom"/>
</dbReference>
<comment type="caution">
    <text evidence="15">The sequence shown here is derived from an EMBL/GenBank/DDBJ whole genome shotgun (WGS) entry which is preliminary data.</text>
</comment>
<dbReference type="AlphaFoldDB" id="A0A9P1E6N7"/>
<gene>
    <name evidence="15" type="ORF">CEURO_LOCUS8538</name>
</gene>
<feature type="compositionally biased region" description="Polar residues" evidence="13">
    <location>
        <begin position="528"/>
        <end position="538"/>
    </location>
</feature>
<evidence type="ECO:0000256" key="9">
    <source>
        <dbReference type="ARBA" id="ARBA00022884"/>
    </source>
</evidence>
<evidence type="ECO:0000256" key="13">
    <source>
        <dbReference type="SAM" id="MobiDB-lite"/>
    </source>
</evidence>
<dbReference type="GO" id="GO:0051028">
    <property type="term" value="P:mRNA transport"/>
    <property type="evidence" value="ECO:0007669"/>
    <property type="project" value="UniProtKB-KW"/>
</dbReference>
<keyword evidence="11" id="KW-0508">mRNA splicing</keyword>
<accession>A0A9P1E6N7</accession>
<feature type="region of interest" description="Disordered" evidence="13">
    <location>
        <begin position="222"/>
        <end position="262"/>
    </location>
</feature>
<organism evidence="15 16">
    <name type="scientific">Cuscuta europaea</name>
    <name type="common">European dodder</name>
    <dbReference type="NCBI Taxonomy" id="41803"/>
    <lineage>
        <taxon>Eukaryota</taxon>
        <taxon>Viridiplantae</taxon>
        <taxon>Streptophyta</taxon>
        <taxon>Embryophyta</taxon>
        <taxon>Tracheophyta</taxon>
        <taxon>Spermatophyta</taxon>
        <taxon>Magnoliopsida</taxon>
        <taxon>eudicotyledons</taxon>
        <taxon>Gunneridae</taxon>
        <taxon>Pentapetalae</taxon>
        <taxon>asterids</taxon>
        <taxon>lamiids</taxon>
        <taxon>Solanales</taxon>
        <taxon>Convolvulaceae</taxon>
        <taxon>Cuscuteae</taxon>
        <taxon>Cuscuta</taxon>
        <taxon>Cuscuta subgen. Cuscuta</taxon>
    </lineage>
</organism>
<evidence type="ECO:0000256" key="7">
    <source>
        <dbReference type="ARBA" id="ARBA00022816"/>
    </source>
</evidence>
<evidence type="ECO:0000313" key="16">
    <source>
        <dbReference type="Proteomes" id="UP001152484"/>
    </source>
</evidence>
<evidence type="ECO:0000256" key="1">
    <source>
        <dbReference type="ARBA" id="ARBA00004123"/>
    </source>
</evidence>